<evidence type="ECO:0000313" key="1">
    <source>
        <dbReference type="EMBL" id="SVD20436.1"/>
    </source>
</evidence>
<organism evidence="1">
    <name type="scientific">marine metagenome</name>
    <dbReference type="NCBI Taxonomy" id="408172"/>
    <lineage>
        <taxon>unclassified sequences</taxon>
        <taxon>metagenomes</taxon>
        <taxon>ecological metagenomes</taxon>
    </lineage>
</organism>
<feature type="non-terminal residue" evidence="1">
    <location>
        <position position="1"/>
    </location>
</feature>
<proteinExistence type="predicted"/>
<sequence>LFKGVDTDQNWLEIHVLSEEPQQGVDASNSSNVIVKQHFWDCGASAPWNWDTDFANSCGGNPSNLFAPPGVFEIETTGVYYLLIKTGAGVMSDVIFDNLSLEVSDYEPIDGVSVTFNLDMGSVPTSPDGAYLAGGGTFGLPGDNPMTDDDEDDIWTITVVLDTNFATDYTFTNGACTNWDCKEDISGQDCAVGQWSDRHLETGVQNMVINACFAYCGDGFCSNAETNCSDEIDNDGDGDIDCDDSNCSNNPDCFGDFAGLMNPSFEDSLNGWSVANGGSSSPATISSGDAHTGDQYLILNVG</sequence>
<accession>A0A382TEG7</accession>
<gene>
    <name evidence="1" type="ORF">METZ01_LOCUS373290</name>
</gene>
<feature type="non-terminal residue" evidence="1">
    <location>
        <position position="302"/>
    </location>
</feature>
<name>A0A382TEG7_9ZZZZ</name>
<protein>
    <submittedName>
        <fullName evidence="1">Uncharacterized protein</fullName>
    </submittedName>
</protein>
<dbReference type="EMBL" id="UINC01135964">
    <property type="protein sequence ID" value="SVD20436.1"/>
    <property type="molecule type" value="Genomic_DNA"/>
</dbReference>
<dbReference type="AlphaFoldDB" id="A0A382TEG7"/>
<reference evidence="1" key="1">
    <citation type="submission" date="2018-05" db="EMBL/GenBank/DDBJ databases">
        <authorList>
            <person name="Lanie J.A."/>
            <person name="Ng W.-L."/>
            <person name="Kazmierczak K.M."/>
            <person name="Andrzejewski T.M."/>
            <person name="Davidsen T.M."/>
            <person name="Wayne K.J."/>
            <person name="Tettelin H."/>
            <person name="Glass J.I."/>
            <person name="Rusch D."/>
            <person name="Podicherti R."/>
            <person name="Tsui H.-C.T."/>
            <person name="Winkler M.E."/>
        </authorList>
    </citation>
    <scope>NUCLEOTIDE SEQUENCE</scope>
</reference>